<feature type="compositionally biased region" description="Low complexity" evidence="1">
    <location>
        <begin position="53"/>
        <end position="67"/>
    </location>
</feature>
<dbReference type="AlphaFoldDB" id="A0AAD5GDY5"/>
<feature type="region of interest" description="Disordered" evidence="1">
    <location>
        <begin position="49"/>
        <end position="82"/>
    </location>
</feature>
<gene>
    <name evidence="2" type="ORF">M8C21_033859</name>
</gene>
<name>A0AAD5GDY5_AMBAR</name>
<proteinExistence type="predicted"/>
<evidence type="ECO:0000313" key="2">
    <source>
        <dbReference type="EMBL" id="KAI7738745.1"/>
    </source>
</evidence>
<keyword evidence="3" id="KW-1185">Reference proteome</keyword>
<dbReference type="Proteomes" id="UP001206925">
    <property type="component" value="Unassembled WGS sequence"/>
</dbReference>
<evidence type="ECO:0000313" key="3">
    <source>
        <dbReference type="Proteomes" id="UP001206925"/>
    </source>
</evidence>
<evidence type="ECO:0000256" key="1">
    <source>
        <dbReference type="SAM" id="MobiDB-lite"/>
    </source>
</evidence>
<comment type="caution">
    <text evidence="2">The sequence shown here is derived from an EMBL/GenBank/DDBJ whole genome shotgun (WGS) entry which is preliminary data.</text>
</comment>
<accession>A0AAD5GDY5</accession>
<dbReference type="EMBL" id="JAMZMK010008733">
    <property type="protein sequence ID" value="KAI7738745.1"/>
    <property type="molecule type" value="Genomic_DNA"/>
</dbReference>
<organism evidence="2 3">
    <name type="scientific">Ambrosia artemisiifolia</name>
    <name type="common">Common ragweed</name>
    <dbReference type="NCBI Taxonomy" id="4212"/>
    <lineage>
        <taxon>Eukaryota</taxon>
        <taxon>Viridiplantae</taxon>
        <taxon>Streptophyta</taxon>
        <taxon>Embryophyta</taxon>
        <taxon>Tracheophyta</taxon>
        <taxon>Spermatophyta</taxon>
        <taxon>Magnoliopsida</taxon>
        <taxon>eudicotyledons</taxon>
        <taxon>Gunneridae</taxon>
        <taxon>Pentapetalae</taxon>
        <taxon>asterids</taxon>
        <taxon>campanulids</taxon>
        <taxon>Asterales</taxon>
        <taxon>Asteraceae</taxon>
        <taxon>Asteroideae</taxon>
        <taxon>Heliantheae alliance</taxon>
        <taxon>Heliantheae</taxon>
        <taxon>Ambrosia</taxon>
    </lineage>
</organism>
<protein>
    <submittedName>
        <fullName evidence="2">Uncharacterized protein</fullName>
    </submittedName>
</protein>
<reference evidence="2" key="1">
    <citation type="submission" date="2022-06" db="EMBL/GenBank/DDBJ databases">
        <title>Uncovering the hologenomic basis of an extraordinary plant invasion.</title>
        <authorList>
            <person name="Bieker V.C."/>
            <person name="Martin M.D."/>
            <person name="Gilbert T."/>
            <person name="Hodgins K."/>
            <person name="Battlay P."/>
            <person name="Petersen B."/>
            <person name="Wilson J."/>
        </authorList>
    </citation>
    <scope>NUCLEOTIDE SEQUENCE</scope>
    <source>
        <strain evidence="2">AA19_3_7</strain>
        <tissue evidence="2">Leaf</tissue>
    </source>
</reference>
<sequence length="82" mass="9188">SNYGLAYEIKHSKTEPNPVKKCSLQREGDTCKDRQMQNVVEPSTFALPPNIATTTETVPPTTPTAKTNSSKWRHHGYKDEEA</sequence>
<feature type="non-terminal residue" evidence="2">
    <location>
        <position position="82"/>
    </location>
</feature>